<dbReference type="PROSITE" id="PS51257">
    <property type="entry name" value="PROKAR_LIPOPROTEIN"/>
    <property type="match status" value="1"/>
</dbReference>
<keyword evidence="1" id="KW-0732">Signal</keyword>
<dbReference type="EMBL" id="QUNR01000007">
    <property type="protein sequence ID" value="REH35606.1"/>
    <property type="molecule type" value="Genomic_DNA"/>
</dbReference>
<dbReference type="AlphaFoldDB" id="A0A3E0H198"/>
<feature type="chain" id="PRO_5017701796" description="Lipoprotein" evidence="1">
    <location>
        <begin position="21"/>
        <end position="265"/>
    </location>
</feature>
<dbReference type="OrthoDB" id="6638466at2"/>
<feature type="signal peptide" evidence="1">
    <location>
        <begin position="1"/>
        <end position="20"/>
    </location>
</feature>
<name>A0A3E0H198_9GAMM</name>
<gene>
    <name evidence="2" type="ORF">DFR26_2212</name>
</gene>
<comment type="caution">
    <text evidence="2">The sequence shown here is derived from an EMBL/GenBank/DDBJ whole genome shotgun (WGS) entry which is preliminary data.</text>
</comment>
<accession>A0A3E0H198</accession>
<organism evidence="2 3">
    <name type="scientific">Paraperlucidibaca baekdonensis</name>
    <dbReference type="NCBI Taxonomy" id="748120"/>
    <lineage>
        <taxon>Bacteria</taxon>
        <taxon>Pseudomonadati</taxon>
        <taxon>Pseudomonadota</taxon>
        <taxon>Gammaproteobacteria</taxon>
        <taxon>Moraxellales</taxon>
        <taxon>Moraxellaceae</taxon>
        <taxon>Paraperlucidibaca</taxon>
    </lineage>
</organism>
<evidence type="ECO:0000256" key="1">
    <source>
        <dbReference type="SAM" id="SignalP"/>
    </source>
</evidence>
<keyword evidence="3" id="KW-1185">Reference proteome</keyword>
<sequence>MNTNKQVCVLGMALTLMLLAGCSKNEVEVGETSLDGSASGMTKAVQAQPAKKSQAGVNVPISSYILLSPDEDQIILTKLLVAKSGNLFSESEALDLLSAQYYNERDAFKKKDIAKALLPELNKELQAMAGTSYLAIPIETVPYGQKGRSAFSLNPLSVQTYNFDLSGFPLAGSYSAKDCWSSSFQNRQSVRVSVSGPDVPCFLSVKDEAQARAIENAIQSQDLKVQGMAYMQITASERSLHGQIMHAHIELTHQVTKEKLGAFDL</sequence>
<reference evidence="2 3" key="1">
    <citation type="submission" date="2018-08" db="EMBL/GenBank/DDBJ databases">
        <title>Genomic Encyclopedia of Type Strains, Phase IV (KMG-IV): sequencing the most valuable type-strain genomes for metagenomic binning, comparative biology and taxonomic classification.</title>
        <authorList>
            <person name="Goeker M."/>
        </authorList>
    </citation>
    <scope>NUCLEOTIDE SEQUENCE [LARGE SCALE GENOMIC DNA]</scope>
    <source>
        <strain evidence="2 3">DSM 26022</strain>
    </source>
</reference>
<evidence type="ECO:0000313" key="2">
    <source>
        <dbReference type="EMBL" id="REH35606.1"/>
    </source>
</evidence>
<dbReference type="Proteomes" id="UP000256774">
    <property type="component" value="Unassembled WGS sequence"/>
</dbReference>
<dbReference type="RefSeq" id="WP_116209086.1">
    <property type="nucleotide sequence ID" value="NZ_QUNR01000007.1"/>
</dbReference>
<evidence type="ECO:0008006" key="4">
    <source>
        <dbReference type="Google" id="ProtNLM"/>
    </source>
</evidence>
<proteinExistence type="predicted"/>
<protein>
    <recommendedName>
        <fullName evidence="4">Lipoprotein</fullName>
    </recommendedName>
</protein>
<evidence type="ECO:0000313" key="3">
    <source>
        <dbReference type="Proteomes" id="UP000256774"/>
    </source>
</evidence>